<dbReference type="Proteomes" id="UP001314170">
    <property type="component" value="Unassembled WGS sequence"/>
</dbReference>
<organism evidence="1 2">
    <name type="scientific">Dovyalis caffra</name>
    <dbReference type="NCBI Taxonomy" id="77055"/>
    <lineage>
        <taxon>Eukaryota</taxon>
        <taxon>Viridiplantae</taxon>
        <taxon>Streptophyta</taxon>
        <taxon>Embryophyta</taxon>
        <taxon>Tracheophyta</taxon>
        <taxon>Spermatophyta</taxon>
        <taxon>Magnoliopsida</taxon>
        <taxon>eudicotyledons</taxon>
        <taxon>Gunneridae</taxon>
        <taxon>Pentapetalae</taxon>
        <taxon>rosids</taxon>
        <taxon>fabids</taxon>
        <taxon>Malpighiales</taxon>
        <taxon>Salicaceae</taxon>
        <taxon>Flacourtieae</taxon>
        <taxon>Dovyalis</taxon>
    </lineage>
</organism>
<comment type="caution">
    <text evidence="1">The sequence shown here is derived from an EMBL/GenBank/DDBJ whole genome shotgun (WGS) entry which is preliminary data.</text>
</comment>
<keyword evidence="2" id="KW-1185">Reference proteome</keyword>
<evidence type="ECO:0000313" key="2">
    <source>
        <dbReference type="Proteomes" id="UP001314170"/>
    </source>
</evidence>
<sequence length="71" mass="7800">MRSQVDSKDMFMESCVQHGLSKSHKAIAANESTNKKACNKSTKCSRCFAANSGEMFSGASITHRPWYVANP</sequence>
<proteinExistence type="predicted"/>
<accession>A0AAV1SJU9</accession>
<dbReference type="AlphaFoldDB" id="A0AAV1SJU9"/>
<name>A0AAV1SJU9_9ROSI</name>
<gene>
    <name evidence="1" type="ORF">DCAF_LOCUS23260</name>
</gene>
<evidence type="ECO:0000313" key="1">
    <source>
        <dbReference type="EMBL" id="CAK7350527.1"/>
    </source>
</evidence>
<protein>
    <submittedName>
        <fullName evidence="1">Uncharacterized protein</fullName>
    </submittedName>
</protein>
<dbReference type="EMBL" id="CAWUPB010001184">
    <property type="protein sequence ID" value="CAK7350527.1"/>
    <property type="molecule type" value="Genomic_DNA"/>
</dbReference>
<reference evidence="1 2" key="1">
    <citation type="submission" date="2024-01" db="EMBL/GenBank/DDBJ databases">
        <authorList>
            <person name="Waweru B."/>
        </authorList>
    </citation>
    <scope>NUCLEOTIDE SEQUENCE [LARGE SCALE GENOMIC DNA]</scope>
</reference>